<organism evidence="1">
    <name type="scientific">marine metagenome</name>
    <dbReference type="NCBI Taxonomy" id="408172"/>
    <lineage>
        <taxon>unclassified sequences</taxon>
        <taxon>metagenomes</taxon>
        <taxon>ecological metagenomes</taxon>
    </lineage>
</organism>
<accession>A0A381XIJ7</accession>
<dbReference type="AlphaFoldDB" id="A0A381XIJ7"/>
<proteinExistence type="predicted"/>
<name>A0A381XIJ7_9ZZZZ</name>
<protein>
    <submittedName>
        <fullName evidence="1">Uncharacterized protein</fullName>
    </submittedName>
</protein>
<evidence type="ECO:0000313" key="1">
    <source>
        <dbReference type="EMBL" id="SVA64585.1"/>
    </source>
</evidence>
<sequence>MPENNKLDEENNEVLQRVPKLSVIVRPSVPSVWRAFPSVREI</sequence>
<dbReference type="EMBL" id="UINC01015316">
    <property type="protein sequence ID" value="SVA64585.1"/>
    <property type="molecule type" value="Genomic_DNA"/>
</dbReference>
<reference evidence="1" key="1">
    <citation type="submission" date="2018-05" db="EMBL/GenBank/DDBJ databases">
        <authorList>
            <person name="Lanie J.A."/>
            <person name="Ng W.-L."/>
            <person name="Kazmierczak K.M."/>
            <person name="Andrzejewski T.M."/>
            <person name="Davidsen T.M."/>
            <person name="Wayne K.J."/>
            <person name="Tettelin H."/>
            <person name="Glass J.I."/>
            <person name="Rusch D."/>
            <person name="Podicherti R."/>
            <person name="Tsui H.-C.T."/>
            <person name="Winkler M.E."/>
        </authorList>
    </citation>
    <scope>NUCLEOTIDE SEQUENCE</scope>
</reference>
<gene>
    <name evidence="1" type="ORF">METZ01_LOCUS117439</name>
</gene>